<evidence type="ECO:0008006" key="3">
    <source>
        <dbReference type="Google" id="ProtNLM"/>
    </source>
</evidence>
<evidence type="ECO:0000313" key="1">
    <source>
        <dbReference type="EMBL" id="UXX81100.1"/>
    </source>
</evidence>
<accession>A0ABY6D4M0</accession>
<dbReference type="RefSeq" id="WP_263052829.1">
    <property type="nucleotide sequence ID" value="NZ_CP106735.1"/>
</dbReference>
<dbReference type="EMBL" id="CP106735">
    <property type="protein sequence ID" value="UXX81100.1"/>
    <property type="molecule type" value="Genomic_DNA"/>
</dbReference>
<proteinExistence type="predicted"/>
<protein>
    <recommendedName>
        <fullName evidence="3">DUF1735 domain-containing protein</fullName>
    </recommendedName>
</protein>
<organism evidence="1 2">
    <name type="scientific">Reichenbachiella carrageenanivorans</name>
    <dbReference type="NCBI Taxonomy" id="2979869"/>
    <lineage>
        <taxon>Bacteria</taxon>
        <taxon>Pseudomonadati</taxon>
        <taxon>Bacteroidota</taxon>
        <taxon>Cytophagia</taxon>
        <taxon>Cytophagales</taxon>
        <taxon>Reichenbachiellaceae</taxon>
        <taxon>Reichenbachiella</taxon>
    </lineage>
</organism>
<gene>
    <name evidence="1" type="ORF">N7E81_08300</name>
</gene>
<dbReference type="PROSITE" id="PS51257">
    <property type="entry name" value="PROKAR_LIPOPROTEIN"/>
    <property type="match status" value="1"/>
</dbReference>
<dbReference type="Proteomes" id="UP001062165">
    <property type="component" value="Chromosome"/>
</dbReference>
<evidence type="ECO:0000313" key="2">
    <source>
        <dbReference type="Proteomes" id="UP001062165"/>
    </source>
</evidence>
<keyword evidence="2" id="KW-1185">Reference proteome</keyword>
<reference evidence="1" key="1">
    <citation type="submission" date="2022-10" db="EMBL/GenBank/DDBJ databases">
        <title>Comparative genomics and taxonomic characterization of three novel marine species of genus Reichenbachiella exhibiting antioxidant and polysaccharide degradation activities.</title>
        <authorList>
            <person name="Muhammad N."/>
            <person name="Lee Y.-J."/>
            <person name="Ko J."/>
            <person name="Kim S.-G."/>
        </authorList>
    </citation>
    <scope>NUCLEOTIDE SEQUENCE</scope>
    <source>
        <strain evidence="1">Wsw4-B4</strain>
    </source>
</reference>
<name>A0ABY6D4M0_9BACT</name>
<sequence>MKNLLFALGLLAVVASSCDEKVWPMSELELVPVYSVTEIVGTDAPFALEVYKEKSLAITFVKQDLLESTETYDYIDASDEVNYGFTFSAKEEILLEDSTTTIHTLDYEISADKATGVGSMTITTTEEDATVTTLVYTAEVAEEERYN</sequence>